<feature type="transmembrane region" description="Helical" evidence="1">
    <location>
        <begin position="86"/>
        <end position="103"/>
    </location>
</feature>
<dbReference type="PATRIC" id="fig|649747.3.peg.2536"/>
<name>U1WKI8_ANEAE</name>
<keyword evidence="1" id="KW-1133">Transmembrane helix</keyword>
<comment type="caution">
    <text evidence="2">The sequence shown here is derived from an EMBL/GenBank/DDBJ whole genome shotgun (WGS) entry which is preliminary data.</text>
</comment>
<keyword evidence="3" id="KW-1185">Reference proteome</keyword>
<evidence type="ECO:0000256" key="1">
    <source>
        <dbReference type="SAM" id="Phobius"/>
    </source>
</evidence>
<proteinExistence type="predicted"/>
<protein>
    <submittedName>
        <fullName evidence="2">Uncharacterized protein</fullName>
    </submittedName>
</protein>
<dbReference type="EMBL" id="AWSJ01000165">
    <property type="protein sequence ID" value="ERI09114.1"/>
    <property type="molecule type" value="Genomic_DNA"/>
</dbReference>
<gene>
    <name evidence="2" type="ORF">HMPREF0083_02799</name>
</gene>
<organism evidence="2 3">
    <name type="scientific">Aneurinibacillus aneurinilyticus ATCC 12856</name>
    <dbReference type="NCBI Taxonomy" id="649747"/>
    <lineage>
        <taxon>Bacteria</taxon>
        <taxon>Bacillati</taxon>
        <taxon>Bacillota</taxon>
        <taxon>Bacilli</taxon>
        <taxon>Bacillales</taxon>
        <taxon>Paenibacillaceae</taxon>
        <taxon>Aneurinibacillus group</taxon>
        <taxon>Aneurinibacillus</taxon>
    </lineage>
</organism>
<evidence type="ECO:0000313" key="3">
    <source>
        <dbReference type="Proteomes" id="UP000016511"/>
    </source>
</evidence>
<reference evidence="2 3" key="1">
    <citation type="submission" date="2013-08" db="EMBL/GenBank/DDBJ databases">
        <authorList>
            <person name="Weinstock G."/>
            <person name="Sodergren E."/>
            <person name="Wylie T."/>
            <person name="Fulton L."/>
            <person name="Fulton R."/>
            <person name="Fronick C."/>
            <person name="O'Laughlin M."/>
            <person name="Godfrey J."/>
            <person name="Miner T."/>
            <person name="Herter B."/>
            <person name="Appelbaum E."/>
            <person name="Cordes M."/>
            <person name="Lek S."/>
            <person name="Wollam A."/>
            <person name="Pepin K.H."/>
            <person name="Palsikar V.B."/>
            <person name="Mitreva M."/>
            <person name="Wilson R.K."/>
        </authorList>
    </citation>
    <scope>NUCLEOTIDE SEQUENCE [LARGE SCALE GENOMIC DNA]</scope>
    <source>
        <strain evidence="2 3">ATCC 12856</strain>
    </source>
</reference>
<dbReference type="HOGENOM" id="CLU_2327774_0_0_9"/>
<dbReference type="Proteomes" id="UP000016511">
    <property type="component" value="Unassembled WGS sequence"/>
</dbReference>
<keyword evidence="1" id="KW-0472">Membrane</keyword>
<keyword evidence="1" id="KW-0812">Transmembrane</keyword>
<accession>U1WKI8</accession>
<sequence length="104" mass="12537">MRRNQRMPTFRQTLTENIGKWTVINTKAGALHVKLESVNNKGVTVLLPNYYTVNDPSVQLIEENVNAEAEDVHAVQRFFRRRRRFFFRRFFFPFSFFLFPFLFI</sequence>
<dbReference type="AlphaFoldDB" id="U1WKI8"/>
<evidence type="ECO:0000313" key="2">
    <source>
        <dbReference type="EMBL" id="ERI09114.1"/>
    </source>
</evidence>